<comment type="caution">
    <text evidence="10">The sequence shown here is derived from an EMBL/GenBank/DDBJ whole genome shotgun (WGS) entry which is preliminary data.</text>
</comment>
<reference evidence="10 11" key="1">
    <citation type="submission" date="2021-10" db="EMBL/GenBank/DDBJ databases">
        <title>Anaerobic single-cell dispensing facilitates the cultivation of human gut bacteria.</title>
        <authorList>
            <person name="Afrizal A."/>
        </authorList>
    </citation>
    <scope>NUCLEOTIDE SEQUENCE [LARGE SCALE GENOMIC DNA]</scope>
    <source>
        <strain evidence="10 11">CLA-AA-H244</strain>
    </source>
</reference>
<evidence type="ECO:0000259" key="9">
    <source>
        <dbReference type="SMART" id="SM00481"/>
    </source>
</evidence>
<evidence type="ECO:0000256" key="4">
    <source>
        <dbReference type="ARBA" id="ARBA00022605"/>
    </source>
</evidence>
<evidence type="ECO:0000256" key="5">
    <source>
        <dbReference type="ARBA" id="ARBA00022801"/>
    </source>
</evidence>
<dbReference type="Proteomes" id="UP001199355">
    <property type="component" value="Unassembled WGS sequence"/>
</dbReference>
<organism evidence="10 11">
    <name type="scientific">Gallintestinimicrobium propionicum</name>
    <dbReference type="NCBI Taxonomy" id="2981770"/>
    <lineage>
        <taxon>Bacteria</taxon>
        <taxon>Bacillati</taxon>
        <taxon>Bacillota</taxon>
        <taxon>Clostridia</taxon>
        <taxon>Lachnospirales</taxon>
        <taxon>Lachnospiraceae</taxon>
        <taxon>Gallintestinimicrobium</taxon>
    </lineage>
</organism>
<evidence type="ECO:0000256" key="3">
    <source>
        <dbReference type="ARBA" id="ARBA00013085"/>
    </source>
</evidence>
<dbReference type="SUPFAM" id="SSF89550">
    <property type="entry name" value="PHP domain-like"/>
    <property type="match status" value="1"/>
</dbReference>
<evidence type="ECO:0000256" key="2">
    <source>
        <dbReference type="ARBA" id="ARBA00009152"/>
    </source>
</evidence>
<comment type="catalytic activity">
    <reaction evidence="7 8">
        <text>L-histidinol phosphate + H2O = L-histidinol + phosphate</text>
        <dbReference type="Rhea" id="RHEA:14465"/>
        <dbReference type="ChEBI" id="CHEBI:15377"/>
        <dbReference type="ChEBI" id="CHEBI:43474"/>
        <dbReference type="ChEBI" id="CHEBI:57699"/>
        <dbReference type="ChEBI" id="CHEBI:57980"/>
        <dbReference type="EC" id="3.1.3.15"/>
    </reaction>
</comment>
<dbReference type="GO" id="GO:0004401">
    <property type="term" value="F:histidinol-phosphatase activity"/>
    <property type="evidence" value="ECO:0007669"/>
    <property type="project" value="UniProtKB-UniRule"/>
</dbReference>
<evidence type="ECO:0000313" key="10">
    <source>
        <dbReference type="EMBL" id="MCC2167959.1"/>
    </source>
</evidence>
<keyword evidence="4 8" id="KW-0028">Amino-acid biosynthesis</keyword>
<dbReference type="EC" id="3.1.3.15" evidence="3 8"/>
<dbReference type="EMBL" id="JAJEQF010000023">
    <property type="protein sequence ID" value="MCC2167959.1"/>
    <property type="molecule type" value="Genomic_DNA"/>
</dbReference>
<dbReference type="Gene3D" id="3.20.20.140">
    <property type="entry name" value="Metal-dependent hydrolases"/>
    <property type="match status" value="1"/>
</dbReference>
<evidence type="ECO:0000256" key="1">
    <source>
        <dbReference type="ARBA" id="ARBA00004970"/>
    </source>
</evidence>
<dbReference type="SMART" id="SM00481">
    <property type="entry name" value="POLIIIAc"/>
    <property type="match status" value="1"/>
</dbReference>
<sequence length="272" mass="31435">MPILADYHMHSSFSGDSRAPMQDMAARAIALGYQEICFTEHMDLHYPASEECPEDMFLLNTDSYLYDLLRAREKFGEQINIKFGVELGLQPDYLKEISDYARSYDFDFIIGSTHVVQHQDPAFPFYYEGISTEEGYRAYFNEILTSIRSFTNFDIYGHIDYVIRYSKTKDLNYCYGQYADIFDPIIETLIANGKGIEINTAGLDKGLKEQHPCTEFIRQYRKKGGEIITVGSDAHRPEDIGRHFDHAADVLKECGFSYYCTFEKRVPAFHKL</sequence>
<keyword evidence="6 8" id="KW-0368">Histidine biosynthesis</keyword>
<keyword evidence="11" id="KW-1185">Reference proteome</keyword>
<feature type="domain" description="Polymerase/histidinol phosphatase N-terminal" evidence="9">
    <location>
        <begin position="5"/>
        <end position="91"/>
    </location>
</feature>
<protein>
    <recommendedName>
        <fullName evidence="3 8">Histidinol-phosphatase</fullName>
        <shortName evidence="8">HolPase</shortName>
        <ecNumber evidence="3 8">3.1.3.15</ecNumber>
    </recommendedName>
</protein>
<proteinExistence type="inferred from homology"/>
<dbReference type="NCBIfam" id="TIGR01856">
    <property type="entry name" value="hisJ_fam"/>
    <property type="match status" value="1"/>
</dbReference>
<dbReference type="AlphaFoldDB" id="A0AAE3DMV3"/>
<evidence type="ECO:0000256" key="8">
    <source>
        <dbReference type="RuleBase" id="RU366003"/>
    </source>
</evidence>
<comment type="pathway">
    <text evidence="1 8">Amino-acid biosynthesis; L-histidine biosynthesis; L-histidine from 5-phospho-alpha-D-ribose 1-diphosphate: step 8/9.</text>
</comment>
<dbReference type="GO" id="GO:0000105">
    <property type="term" value="P:L-histidine biosynthetic process"/>
    <property type="evidence" value="ECO:0007669"/>
    <property type="project" value="UniProtKB-UniRule"/>
</dbReference>
<gene>
    <name evidence="10" type="ORF">LKD45_09680</name>
</gene>
<dbReference type="RefSeq" id="WP_308728404.1">
    <property type="nucleotide sequence ID" value="NZ_JAJEQF010000023.1"/>
</dbReference>
<evidence type="ECO:0000313" key="11">
    <source>
        <dbReference type="Proteomes" id="UP001199355"/>
    </source>
</evidence>
<dbReference type="InterPro" id="IPR004013">
    <property type="entry name" value="PHP_dom"/>
</dbReference>
<dbReference type="PANTHER" id="PTHR21039:SF0">
    <property type="entry name" value="HISTIDINOL-PHOSPHATASE"/>
    <property type="match status" value="1"/>
</dbReference>
<evidence type="ECO:0000256" key="7">
    <source>
        <dbReference type="ARBA" id="ARBA00049158"/>
    </source>
</evidence>
<dbReference type="InterPro" id="IPR016195">
    <property type="entry name" value="Pol/histidinol_Pase-like"/>
</dbReference>
<accession>A0AAE3DMV3</accession>
<dbReference type="InterPro" id="IPR003141">
    <property type="entry name" value="Pol/His_phosphatase_N"/>
</dbReference>
<dbReference type="Pfam" id="PF02811">
    <property type="entry name" value="PHP"/>
    <property type="match status" value="1"/>
</dbReference>
<dbReference type="GO" id="GO:0005737">
    <property type="term" value="C:cytoplasm"/>
    <property type="evidence" value="ECO:0007669"/>
    <property type="project" value="TreeGrafter"/>
</dbReference>
<evidence type="ECO:0000256" key="6">
    <source>
        <dbReference type="ARBA" id="ARBA00023102"/>
    </source>
</evidence>
<dbReference type="InterPro" id="IPR010140">
    <property type="entry name" value="Histidinol_P_phosphatase_HisJ"/>
</dbReference>
<comment type="similarity">
    <text evidence="2 8">Belongs to the PHP hydrolase family. HisK subfamily.</text>
</comment>
<dbReference type="PANTHER" id="PTHR21039">
    <property type="entry name" value="HISTIDINOL PHOSPHATASE-RELATED"/>
    <property type="match status" value="1"/>
</dbReference>
<keyword evidence="5 8" id="KW-0378">Hydrolase</keyword>
<name>A0AAE3DMV3_9FIRM</name>